<dbReference type="EMBL" id="MQWB01000001">
    <property type="protein sequence ID" value="OZC02079.1"/>
    <property type="molecule type" value="Genomic_DNA"/>
</dbReference>
<dbReference type="Gene3D" id="2.60.40.1120">
    <property type="entry name" value="Carboxypeptidase-like, regulatory domain"/>
    <property type="match status" value="1"/>
</dbReference>
<dbReference type="Pfam" id="PF07715">
    <property type="entry name" value="Plug"/>
    <property type="match status" value="1"/>
</dbReference>
<dbReference type="GO" id="GO:0009279">
    <property type="term" value="C:cell outer membrane"/>
    <property type="evidence" value="ECO:0007669"/>
    <property type="project" value="UniProtKB-SubCell"/>
</dbReference>
<dbReference type="SUPFAM" id="SSF56935">
    <property type="entry name" value="Porins"/>
    <property type="match status" value="1"/>
</dbReference>
<comment type="subcellular location">
    <subcellularLocation>
        <location evidence="1">Cell outer membrane</location>
        <topology evidence="1">Multi-pass membrane protein</topology>
    </subcellularLocation>
</comment>
<dbReference type="Gene3D" id="2.170.130.10">
    <property type="entry name" value="TonB-dependent receptor, plug domain"/>
    <property type="match status" value="1"/>
</dbReference>
<proteinExistence type="predicted"/>
<keyword evidence="5 8" id="KW-0732">Signal</keyword>
<organism evidence="10 11">
    <name type="scientific">Rubricoccus marinus</name>
    <dbReference type="NCBI Taxonomy" id="716817"/>
    <lineage>
        <taxon>Bacteria</taxon>
        <taxon>Pseudomonadati</taxon>
        <taxon>Rhodothermota</taxon>
        <taxon>Rhodothermia</taxon>
        <taxon>Rhodothermales</taxon>
        <taxon>Rubricoccaceae</taxon>
        <taxon>Rubricoccus</taxon>
    </lineage>
</organism>
<dbReference type="GO" id="GO:0015344">
    <property type="term" value="F:siderophore uptake transmembrane transporter activity"/>
    <property type="evidence" value="ECO:0007669"/>
    <property type="project" value="TreeGrafter"/>
</dbReference>
<dbReference type="GO" id="GO:0044718">
    <property type="term" value="P:siderophore transmembrane transport"/>
    <property type="evidence" value="ECO:0007669"/>
    <property type="project" value="TreeGrafter"/>
</dbReference>
<keyword evidence="2" id="KW-0813">Transport</keyword>
<dbReference type="InterPro" id="IPR037066">
    <property type="entry name" value="Plug_dom_sf"/>
</dbReference>
<keyword evidence="11" id="KW-1185">Reference proteome</keyword>
<protein>
    <recommendedName>
        <fullName evidence="9">TonB-dependent receptor plug domain-containing protein</fullName>
    </recommendedName>
</protein>
<evidence type="ECO:0000313" key="11">
    <source>
        <dbReference type="Proteomes" id="UP000216446"/>
    </source>
</evidence>
<dbReference type="Pfam" id="PF13620">
    <property type="entry name" value="CarboxypepD_reg"/>
    <property type="match status" value="1"/>
</dbReference>
<dbReference type="OrthoDB" id="9804995at2"/>
<dbReference type="PANTHER" id="PTHR30069:SF29">
    <property type="entry name" value="HEMOGLOBIN AND HEMOGLOBIN-HAPTOGLOBIN-BINDING PROTEIN 1-RELATED"/>
    <property type="match status" value="1"/>
</dbReference>
<dbReference type="SUPFAM" id="SSF49464">
    <property type="entry name" value="Carboxypeptidase regulatory domain-like"/>
    <property type="match status" value="1"/>
</dbReference>
<keyword evidence="3" id="KW-1134">Transmembrane beta strand</keyword>
<keyword evidence="7" id="KW-0998">Cell outer membrane</keyword>
<feature type="domain" description="TonB-dependent receptor plug" evidence="9">
    <location>
        <begin position="137"/>
        <end position="246"/>
    </location>
</feature>
<evidence type="ECO:0000256" key="5">
    <source>
        <dbReference type="ARBA" id="ARBA00022729"/>
    </source>
</evidence>
<evidence type="ECO:0000256" key="2">
    <source>
        <dbReference type="ARBA" id="ARBA00022448"/>
    </source>
</evidence>
<evidence type="ECO:0000256" key="1">
    <source>
        <dbReference type="ARBA" id="ARBA00004571"/>
    </source>
</evidence>
<feature type="chain" id="PRO_5012830763" description="TonB-dependent receptor plug domain-containing protein" evidence="8">
    <location>
        <begin position="28"/>
        <end position="784"/>
    </location>
</feature>
<dbReference type="AlphaFoldDB" id="A0A259TWD2"/>
<dbReference type="InterPro" id="IPR012910">
    <property type="entry name" value="Plug_dom"/>
</dbReference>
<gene>
    <name evidence="10" type="ORF">BSZ36_03220</name>
</gene>
<evidence type="ECO:0000256" key="3">
    <source>
        <dbReference type="ARBA" id="ARBA00022452"/>
    </source>
</evidence>
<keyword evidence="6" id="KW-0472">Membrane</keyword>
<comment type="caution">
    <text evidence="10">The sequence shown here is derived from an EMBL/GenBank/DDBJ whole genome shotgun (WGS) entry which is preliminary data.</text>
</comment>
<name>A0A259TWD2_9BACT</name>
<dbReference type="PANTHER" id="PTHR30069">
    <property type="entry name" value="TONB-DEPENDENT OUTER MEMBRANE RECEPTOR"/>
    <property type="match status" value="1"/>
</dbReference>
<dbReference type="Proteomes" id="UP000216446">
    <property type="component" value="Unassembled WGS sequence"/>
</dbReference>
<sequence>MGRPSCPPLSVRSLLLLLLLLPSAALAQSVQTIRGSVLDRDTRAPVIGATVLVVDSEPLLGSASDTDGRFAVERVPLGRHTLEVRSLGYESLRLPNVLVSAGQETVLEIALSEAVLAGEEVVVSAARLDGRPRNEMATVSARSFSAEQTSRFAGAVDDPARLAASFAGVAPTGSGIADNAIAIRGNAPKGVLWRLEGVEIPNPNHFAGLSVAGGGGLTLFSGELLADSDVFTGAFPAEYGNALSGVFEMHFRTGNPATREHTLKAGLIGLEVASEGPIQMGAPSTYLVNYRYSTLGLLLPLLPTDAGATYQDLSFKLAFPTRGAGRFELWGIGGLDGQTLVENPDSTTWTSDFWDRTRFDVDLGVGASGLSHHLVLGTRTYLRTTAALTAQRTEWDQQHFSDDLDLQPDLTLKKTTSRASLGATLTHKWSPRHLTTTGVSLQRIGYDLDLRIAPDQQPPLAPVAVGSGTSEWLEAFAQSRLTLASGVTLNAGAHAQHFALTGQTTIEPRVGASWAFARGQEITLGYGLHSQREDLRFYLVRPDGMSEPNRDLGLARAHHLVAGYSRQLSNAVRVQAEAYAQRLFDVPVIADSSFSLLNIRQDWTFAEALVNDGVGENIGIEMTVERSLRGGFYALATGSLYRSRYRGGDGLWRPTRFDQRYAVNALAGHEVRVGRANLLGVNVRVSAVGGERRSPVDVALSRLREEVIYDESRAFEDRSPASWVADLTLTYRVNGRRAAHVWSLQLKNALLAKDSAWDYDLRVRDVVEIREGYPLPVLSYALEL</sequence>
<keyword evidence="4" id="KW-0812">Transmembrane</keyword>
<evidence type="ECO:0000256" key="8">
    <source>
        <dbReference type="SAM" id="SignalP"/>
    </source>
</evidence>
<evidence type="ECO:0000313" key="10">
    <source>
        <dbReference type="EMBL" id="OZC02079.1"/>
    </source>
</evidence>
<dbReference type="InParanoid" id="A0A259TWD2"/>
<evidence type="ECO:0000256" key="6">
    <source>
        <dbReference type="ARBA" id="ARBA00023136"/>
    </source>
</evidence>
<dbReference type="Gene3D" id="2.40.170.20">
    <property type="entry name" value="TonB-dependent receptor, beta-barrel domain"/>
    <property type="match status" value="1"/>
</dbReference>
<dbReference type="InterPro" id="IPR036942">
    <property type="entry name" value="Beta-barrel_TonB_sf"/>
</dbReference>
<accession>A0A259TWD2</accession>
<evidence type="ECO:0000259" key="9">
    <source>
        <dbReference type="Pfam" id="PF07715"/>
    </source>
</evidence>
<reference evidence="10 11" key="1">
    <citation type="submission" date="2016-11" db="EMBL/GenBank/DDBJ databases">
        <title>Study of marine rhodopsin-containing bacteria.</title>
        <authorList>
            <person name="Yoshizawa S."/>
            <person name="Kumagai Y."/>
            <person name="Kogure K."/>
        </authorList>
    </citation>
    <scope>NUCLEOTIDE SEQUENCE [LARGE SCALE GENOMIC DNA]</scope>
    <source>
        <strain evidence="10 11">SG-29</strain>
    </source>
</reference>
<evidence type="ECO:0000256" key="4">
    <source>
        <dbReference type="ARBA" id="ARBA00022692"/>
    </source>
</evidence>
<feature type="signal peptide" evidence="8">
    <location>
        <begin position="1"/>
        <end position="27"/>
    </location>
</feature>
<dbReference type="InterPro" id="IPR008969">
    <property type="entry name" value="CarboxyPept-like_regulatory"/>
</dbReference>
<evidence type="ECO:0000256" key="7">
    <source>
        <dbReference type="ARBA" id="ARBA00023237"/>
    </source>
</evidence>
<dbReference type="InterPro" id="IPR039426">
    <property type="entry name" value="TonB-dep_rcpt-like"/>
</dbReference>